<dbReference type="SUPFAM" id="SSF56219">
    <property type="entry name" value="DNase I-like"/>
    <property type="match status" value="1"/>
</dbReference>
<evidence type="ECO:0000256" key="3">
    <source>
        <dbReference type="ARBA" id="ARBA00023807"/>
    </source>
</evidence>
<name>A0A2B4RD11_STYPI</name>
<dbReference type="EMBL" id="LSMT01000746">
    <property type="protein sequence ID" value="PFX14683.1"/>
    <property type="molecule type" value="Genomic_DNA"/>
</dbReference>
<dbReference type="Gene3D" id="3.60.10.10">
    <property type="entry name" value="Endonuclease/exonuclease/phosphatase"/>
    <property type="match status" value="1"/>
</dbReference>
<dbReference type="Proteomes" id="UP000225706">
    <property type="component" value="Unassembled WGS sequence"/>
</dbReference>
<dbReference type="OrthoDB" id="10253982at2759"/>
<evidence type="ECO:0000313" key="6">
    <source>
        <dbReference type="Proteomes" id="UP000225706"/>
    </source>
</evidence>
<accession>A0A2B4RD11</accession>
<organism evidence="5 6">
    <name type="scientific">Stylophora pistillata</name>
    <name type="common">Smooth cauliflower coral</name>
    <dbReference type="NCBI Taxonomy" id="50429"/>
    <lineage>
        <taxon>Eukaryota</taxon>
        <taxon>Metazoa</taxon>
        <taxon>Cnidaria</taxon>
        <taxon>Anthozoa</taxon>
        <taxon>Hexacorallia</taxon>
        <taxon>Scleractinia</taxon>
        <taxon>Astrocoeniina</taxon>
        <taxon>Pocilloporidae</taxon>
        <taxon>Stylophora</taxon>
    </lineage>
</organism>
<keyword evidence="6" id="KW-1185">Reference proteome</keyword>
<gene>
    <name evidence="5" type="primary">ccr4</name>
    <name evidence="5" type="ORF">AWC38_SpisGene21144</name>
</gene>
<dbReference type="InterPro" id="IPR005135">
    <property type="entry name" value="Endo/exonuclease/phosphatase"/>
</dbReference>
<dbReference type="GO" id="GO:0006139">
    <property type="term" value="P:nucleobase-containing compound metabolic process"/>
    <property type="evidence" value="ECO:0007669"/>
    <property type="project" value="UniProtKB-ARBA"/>
</dbReference>
<dbReference type="PANTHER" id="PTHR12121:SF45">
    <property type="entry name" value="NOCTURNIN"/>
    <property type="match status" value="1"/>
</dbReference>
<dbReference type="STRING" id="50429.A0A2B4RD11"/>
<sequence>MGKHLPKVSMLQWLNGDIVCLQEVDPAYFAEILEEDMFSLGYEGLFVQKCPSTGRQGVALFSKTEKFELEQSKTLVINEVASVTSIEAECQQFGEVVILAALRHKSTNVVLLTATTHILWKDLLEPVTQICEVSLVTQAIHDMVTSLKSQGKRVAYILCGDFNTEPHCPPYSLLTSGHLSKSEFCKLQTVDYLRFSADVPKPEQVHPEQIALLSKVKNHLHCPLTPLQSAYKVVLGSEPECTSFEDDASRLWTLDYIWFDSENLQVTSVLETLPASAIAAYRGFPNEYFSSDHFSLKASFKLEIMFMYYAQ</sequence>
<evidence type="ECO:0000256" key="2">
    <source>
        <dbReference type="ARBA" id="ARBA00022801"/>
    </source>
</evidence>
<comment type="caution">
    <text evidence="5">The sequence shown here is derived from an EMBL/GenBank/DDBJ whole genome shotgun (WGS) entry which is preliminary data.</text>
</comment>
<reference evidence="6" key="1">
    <citation type="journal article" date="2017" name="bioRxiv">
        <title>Comparative analysis of the genomes of Stylophora pistillata and Acropora digitifera provides evidence for extensive differences between species of corals.</title>
        <authorList>
            <person name="Voolstra C.R."/>
            <person name="Li Y."/>
            <person name="Liew Y.J."/>
            <person name="Baumgarten S."/>
            <person name="Zoccola D."/>
            <person name="Flot J.-F."/>
            <person name="Tambutte S."/>
            <person name="Allemand D."/>
            <person name="Aranda M."/>
        </authorList>
    </citation>
    <scope>NUCLEOTIDE SEQUENCE [LARGE SCALE GENOMIC DNA]</scope>
</reference>
<dbReference type="AlphaFoldDB" id="A0A2B4RD11"/>
<feature type="domain" description="Endonuclease/exonuclease/phosphatase" evidence="4">
    <location>
        <begin position="12"/>
        <end position="293"/>
    </location>
</feature>
<dbReference type="PANTHER" id="PTHR12121">
    <property type="entry name" value="CARBON CATABOLITE REPRESSOR PROTEIN 4"/>
    <property type="match status" value="1"/>
</dbReference>
<dbReference type="InterPro" id="IPR050410">
    <property type="entry name" value="CCR4/nocturin_mRNA_transcr"/>
</dbReference>
<protein>
    <recommendedName>
        <fullName evidence="3">Nocturnin</fullName>
    </recommendedName>
</protein>
<proteinExistence type="inferred from homology"/>
<evidence type="ECO:0000259" key="4">
    <source>
        <dbReference type="Pfam" id="PF03372"/>
    </source>
</evidence>
<comment type="similarity">
    <text evidence="1">Belongs to the CCR4/nocturin family.</text>
</comment>
<dbReference type="InterPro" id="IPR036691">
    <property type="entry name" value="Endo/exonu/phosph_ase_sf"/>
</dbReference>
<dbReference type="GO" id="GO:0000175">
    <property type="term" value="F:3'-5'-RNA exonuclease activity"/>
    <property type="evidence" value="ECO:0007669"/>
    <property type="project" value="TreeGrafter"/>
</dbReference>
<keyword evidence="2" id="KW-0378">Hydrolase</keyword>
<evidence type="ECO:0000256" key="1">
    <source>
        <dbReference type="ARBA" id="ARBA00010774"/>
    </source>
</evidence>
<dbReference type="Pfam" id="PF03372">
    <property type="entry name" value="Exo_endo_phos"/>
    <property type="match status" value="1"/>
</dbReference>
<evidence type="ECO:0000313" key="5">
    <source>
        <dbReference type="EMBL" id="PFX14683.1"/>
    </source>
</evidence>